<dbReference type="Gene3D" id="3.30.420.10">
    <property type="entry name" value="Ribonuclease H-like superfamily/Ribonuclease H"/>
    <property type="match status" value="1"/>
</dbReference>
<reference evidence="1 2" key="1">
    <citation type="journal article" date="2018" name="Front. Plant Sci.">
        <title>Red Clover (Trifolium pratense) and Zigzag Clover (T. medium) - A Picture of Genomic Similarities and Differences.</title>
        <authorList>
            <person name="Dluhosova J."/>
            <person name="Istvanek J."/>
            <person name="Nedelnik J."/>
            <person name="Repkova J."/>
        </authorList>
    </citation>
    <scope>NUCLEOTIDE SEQUENCE [LARGE SCALE GENOMIC DNA]</scope>
    <source>
        <strain evidence="2">cv. 10/8</strain>
        <tissue evidence="1">Leaf</tissue>
    </source>
</reference>
<dbReference type="InterPro" id="IPR039537">
    <property type="entry name" value="Retrotran_Ty1/copia-like"/>
</dbReference>
<protein>
    <submittedName>
        <fullName evidence="1">Gag-pol polyprotein</fullName>
    </submittedName>
</protein>
<evidence type="ECO:0000313" key="2">
    <source>
        <dbReference type="Proteomes" id="UP000265520"/>
    </source>
</evidence>
<dbReference type="PANTHER" id="PTHR42648:SF28">
    <property type="entry name" value="TRANSPOSON-ENCODED PROTEIN WITH RIBONUCLEASE H-LIKE AND RETROVIRUS ZINC FINGER-LIKE DOMAINS"/>
    <property type="match status" value="1"/>
</dbReference>
<comment type="caution">
    <text evidence="1">The sequence shown here is derived from an EMBL/GenBank/DDBJ whole genome shotgun (WGS) entry which is preliminary data.</text>
</comment>
<proteinExistence type="predicted"/>
<dbReference type="InterPro" id="IPR012337">
    <property type="entry name" value="RNaseH-like_sf"/>
</dbReference>
<sequence>ECETGKKLKCIRTDTGGDYLKKLEAYFRENWIRYQSSPQFNGVDERMSKTLVERVKCLLSQAEFPESFWGEALSTVV</sequence>
<feature type="non-terminal residue" evidence="1">
    <location>
        <position position="1"/>
    </location>
</feature>
<dbReference type="AlphaFoldDB" id="A0A392S6W1"/>
<dbReference type="EMBL" id="LXQA010333271">
    <property type="protein sequence ID" value="MCI44631.1"/>
    <property type="molecule type" value="Genomic_DNA"/>
</dbReference>
<name>A0A392S6W1_9FABA</name>
<organism evidence="1 2">
    <name type="scientific">Trifolium medium</name>
    <dbReference type="NCBI Taxonomy" id="97028"/>
    <lineage>
        <taxon>Eukaryota</taxon>
        <taxon>Viridiplantae</taxon>
        <taxon>Streptophyta</taxon>
        <taxon>Embryophyta</taxon>
        <taxon>Tracheophyta</taxon>
        <taxon>Spermatophyta</taxon>
        <taxon>Magnoliopsida</taxon>
        <taxon>eudicotyledons</taxon>
        <taxon>Gunneridae</taxon>
        <taxon>Pentapetalae</taxon>
        <taxon>rosids</taxon>
        <taxon>fabids</taxon>
        <taxon>Fabales</taxon>
        <taxon>Fabaceae</taxon>
        <taxon>Papilionoideae</taxon>
        <taxon>50 kb inversion clade</taxon>
        <taxon>NPAAA clade</taxon>
        <taxon>Hologalegina</taxon>
        <taxon>IRL clade</taxon>
        <taxon>Trifolieae</taxon>
        <taxon>Trifolium</taxon>
    </lineage>
</organism>
<evidence type="ECO:0000313" key="1">
    <source>
        <dbReference type="EMBL" id="MCI44631.1"/>
    </source>
</evidence>
<dbReference type="SUPFAM" id="SSF53098">
    <property type="entry name" value="Ribonuclease H-like"/>
    <property type="match status" value="1"/>
</dbReference>
<dbReference type="InterPro" id="IPR036397">
    <property type="entry name" value="RNaseH_sf"/>
</dbReference>
<keyword evidence="2" id="KW-1185">Reference proteome</keyword>
<dbReference type="Proteomes" id="UP000265520">
    <property type="component" value="Unassembled WGS sequence"/>
</dbReference>
<dbReference type="PANTHER" id="PTHR42648">
    <property type="entry name" value="TRANSPOSASE, PUTATIVE-RELATED"/>
    <property type="match status" value="1"/>
</dbReference>
<dbReference type="GO" id="GO:0003676">
    <property type="term" value="F:nucleic acid binding"/>
    <property type="evidence" value="ECO:0007669"/>
    <property type="project" value="InterPro"/>
</dbReference>
<accession>A0A392S6W1</accession>